<comment type="subcellular location">
    <subcellularLocation>
        <location evidence="2">Endoplasmic reticulum membrane</location>
        <topology evidence="2">Single-pass membrane protein</topology>
    </subcellularLocation>
    <subcellularLocation>
        <location evidence="1">Membrane</location>
        <topology evidence="1">Multi-pass membrane protein</topology>
    </subcellularLocation>
</comment>
<dbReference type="GO" id="GO:0004581">
    <property type="term" value="F:dolichyl-phosphate beta-glucosyltransferase activity"/>
    <property type="evidence" value="ECO:0007669"/>
    <property type="project" value="UniProtKB-EC"/>
</dbReference>
<feature type="transmembrane region" description="Helical" evidence="15">
    <location>
        <begin position="291"/>
        <end position="308"/>
    </location>
</feature>
<dbReference type="InterPro" id="IPR001173">
    <property type="entry name" value="Glyco_trans_2-like"/>
</dbReference>
<evidence type="ECO:0000256" key="5">
    <source>
        <dbReference type="ARBA" id="ARBA00012583"/>
    </source>
</evidence>
<name>A0A1H0U1S4_9MICO</name>
<dbReference type="OrthoDB" id="2369748at2"/>
<dbReference type="SUPFAM" id="SSF53448">
    <property type="entry name" value="Nucleotide-diphospho-sugar transferases"/>
    <property type="match status" value="1"/>
</dbReference>
<dbReference type="Pfam" id="PF00535">
    <property type="entry name" value="Glycos_transf_2"/>
    <property type="match status" value="1"/>
</dbReference>
<keyword evidence="12 15" id="KW-0472">Membrane</keyword>
<comment type="similarity">
    <text evidence="4">Belongs to the glycosyltransferase 2 family.</text>
</comment>
<feature type="transmembrane region" description="Helical" evidence="15">
    <location>
        <begin position="357"/>
        <end position="377"/>
    </location>
</feature>
<reference evidence="19" key="1">
    <citation type="submission" date="2016-10" db="EMBL/GenBank/DDBJ databases">
        <authorList>
            <person name="Varghese N."/>
            <person name="Submissions S."/>
        </authorList>
    </citation>
    <scope>NUCLEOTIDE SEQUENCE [LARGE SCALE GENOMIC DNA]</scope>
    <source>
        <strain evidence="19">DSM 22329</strain>
    </source>
</reference>
<dbReference type="PANTHER" id="PTHR10859:SF91">
    <property type="entry name" value="DOLICHYL-PHOSPHATE BETA-GLUCOSYLTRANSFERASE"/>
    <property type="match status" value="1"/>
</dbReference>
<organism evidence="18 19">
    <name type="scientific">Pedococcus dokdonensis</name>
    <dbReference type="NCBI Taxonomy" id="443156"/>
    <lineage>
        <taxon>Bacteria</taxon>
        <taxon>Bacillati</taxon>
        <taxon>Actinomycetota</taxon>
        <taxon>Actinomycetes</taxon>
        <taxon>Micrococcales</taxon>
        <taxon>Intrasporangiaceae</taxon>
        <taxon>Pedococcus</taxon>
    </lineage>
</organism>
<dbReference type="RefSeq" id="WP_091787404.1">
    <property type="nucleotide sequence ID" value="NZ_LT629711.1"/>
</dbReference>
<dbReference type="GO" id="GO:0000271">
    <property type="term" value="P:polysaccharide biosynthetic process"/>
    <property type="evidence" value="ECO:0007669"/>
    <property type="project" value="InterPro"/>
</dbReference>
<feature type="domain" description="Glycosyltransferase 2-like" evidence="16">
    <location>
        <begin position="8"/>
        <end position="174"/>
    </location>
</feature>
<evidence type="ECO:0000259" key="16">
    <source>
        <dbReference type="Pfam" id="PF00535"/>
    </source>
</evidence>
<evidence type="ECO:0000313" key="19">
    <source>
        <dbReference type="Proteomes" id="UP000199077"/>
    </source>
</evidence>
<evidence type="ECO:0000256" key="6">
    <source>
        <dbReference type="ARBA" id="ARBA00022676"/>
    </source>
</evidence>
<evidence type="ECO:0000313" key="18">
    <source>
        <dbReference type="EMBL" id="SDP60252.1"/>
    </source>
</evidence>
<protein>
    <recommendedName>
        <fullName evidence="5">dolichyl-phosphate beta-glucosyltransferase</fullName>
        <ecNumber evidence="5">2.4.1.117</ecNumber>
    </recommendedName>
</protein>
<evidence type="ECO:0000256" key="3">
    <source>
        <dbReference type="ARBA" id="ARBA00004922"/>
    </source>
</evidence>
<gene>
    <name evidence="18" type="ORF">SAMN04489867_3095</name>
</gene>
<keyword evidence="8 15" id="KW-0812">Transmembrane</keyword>
<dbReference type="Pfam" id="PF04138">
    <property type="entry name" value="GtrA_DPMS_TM"/>
    <property type="match status" value="1"/>
</dbReference>
<sequence length="421" mass="44968">MTAPVLDVVVPVHNEQHTVAACVRRLHAHLVHTFPYPFRITVADNASTDATVAVASALVAELPGVALAQLPQKGRGRALKQVWLESDAPILAYLDVDLSTDLDALWPLVAPLMSGHSDLAIGSRLARGSRVVRGAKREVISRCYNLVLQGALGARFTDAQCGFKAIRADVAAELLPLVEDPTWFFDTELLVLAQRSGLRIHEVPVDWFDDPDSRVDVVGTALDDLRGVLRVRRGLASGRLPVAEVAARIGRHHPTSGTWRQVSRFAAVGVVSTALHLGLFALFAATLASTQTANLVALLVATVANTALNRRWTFGIRGGLGRLRSQAQGLAVFGVTWSLTAGALGLLHLWVAAPSPLVATGAVALATVASTALRFVAMRTWIFRPGPQYSVRTNVPSSSSNTTTPVQSNPSTEPWQTVTSP</sequence>
<dbReference type="FunFam" id="3.90.550.10:FF:000131">
    <property type="entry name" value="Glycosyl transferase"/>
    <property type="match status" value="1"/>
</dbReference>
<evidence type="ECO:0000256" key="11">
    <source>
        <dbReference type="ARBA" id="ARBA00022989"/>
    </source>
</evidence>
<keyword evidence="7" id="KW-0808">Transferase</keyword>
<dbReference type="GO" id="GO:0006487">
    <property type="term" value="P:protein N-linked glycosylation"/>
    <property type="evidence" value="ECO:0007669"/>
    <property type="project" value="TreeGrafter"/>
</dbReference>
<feature type="transmembrane region" description="Helical" evidence="15">
    <location>
        <begin position="265"/>
        <end position="285"/>
    </location>
</feature>
<dbReference type="EC" id="2.4.1.117" evidence="5"/>
<feature type="domain" description="GtrA/DPMS transmembrane" evidence="17">
    <location>
        <begin position="264"/>
        <end position="383"/>
    </location>
</feature>
<dbReference type="PANTHER" id="PTHR10859">
    <property type="entry name" value="GLYCOSYL TRANSFERASE"/>
    <property type="match status" value="1"/>
</dbReference>
<accession>A0A1H0U1S4</accession>
<feature type="transmembrane region" description="Helical" evidence="15">
    <location>
        <begin position="329"/>
        <end position="351"/>
    </location>
</feature>
<dbReference type="InterPro" id="IPR007267">
    <property type="entry name" value="GtrA_DPMS_TM"/>
</dbReference>
<evidence type="ECO:0000256" key="9">
    <source>
        <dbReference type="ARBA" id="ARBA00022824"/>
    </source>
</evidence>
<keyword evidence="6" id="KW-0328">Glycosyltransferase</keyword>
<keyword evidence="19" id="KW-1185">Reference proteome</keyword>
<dbReference type="CDD" id="cd04188">
    <property type="entry name" value="DPG_synthase"/>
    <property type="match status" value="1"/>
</dbReference>
<comment type="catalytic activity">
    <reaction evidence="13">
        <text>a di-trans,poly-cis-dolichyl phosphate + UDP-alpha-D-glucose = a di-trans,poly-cis-dolichyl beta-D-glucosyl phosphate + UDP</text>
        <dbReference type="Rhea" id="RHEA:15401"/>
        <dbReference type="Rhea" id="RHEA-COMP:19498"/>
        <dbReference type="Rhea" id="RHEA-COMP:19502"/>
        <dbReference type="ChEBI" id="CHEBI:57525"/>
        <dbReference type="ChEBI" id="CHEBI:57683"/>
        <dbReference type="ChEBI" id="CHEBI:58223"/>
        <dbReference type="ChEBI" id="CHEBI:58885"/>
        <dbReference type="EC" id="2.4.1.117"/>
    </reaction>
    <physiologicalReaction direction="left-to-right" evidence="13">
        <dbReference type="Rhea" id="RHEA:15402"/>
    </physiologicalReaction>
</comment>
<comment type="pathway">
    <text evidence="3">Protein modification; protein glycosylation.</text>
</comment>
<evidence type="ECO:0000256" key="2">
    <source>
        <dbReference type="ARBA" id="ARBA00004389"/>
    </source>
</evidence>
<keyword evidence="11 15" id="KW-1133">Transmembrane helix</keyword>
<feature type="compositionally biased region" description="Low complexity" evidence="14">
    <location>
        <begin position="393"/>
        <end position="412"/>
    </location>
</feature>
<dbReference type="Gene3D" id="3.90.550.10">
    <property type="entry name" value="Spore Coat Polysaccharide Biosynthesis Protein SpsA, Chain A"/>
    <property type="match status" value="1"/>
</dbReference>
<evidence type="ECO:0000256" key="7">
    <source>
        <dbReference type="ARBA" id="ARBA00022679"/>
    </source>
</evidence>
<keyword evidence="9" id="KW-0256">Endoplasmic reticulum</keyword>
<evidence type="ECO:0000256" key="4">
    <source>
        <dbReference type="ARBA" id="ARBA00006739"/>
    </source>
</evidence>
<evidence type="ECO:0000256" key="14">
    <source>
        <dbReference type="SAM" id="MobiDB-lite"/>
    </source>
</evidence>
<dbReference type="AlphaFoldDB" id="A0A1H0U1S4"/>
<keyword evidence="10" id="KW-0735">Signal-anchor</keyword>
<evidence type="ECO:0000259" key="17">
    <source>
        <dbReference type="Pfam" id="PF04138"/>
    </source>
</evidence>
<dbReference type="InterPro" id="IPR029044">
    <property type="entry name" value="Nucleotide-diphossugar_trans"/>
</dbReference>
<dbReference type="InterPro" id="IPR035518">
    <property type="entry name" value="DPG_synthase"/>
</dbReference>
<dbReference type="STRING" id="443156.SAMN04489867_3095"/>
<evidence type="ECO:0000256" key="15">
    <source>
        <dbReference type="SAM" id="Phobius"/>
    </source>
</evidence>
<evidence type="ECO:0000256" key="13">
    <source>
        <dbReference type="ARBA" id="ARBA00045097"/>
    </source>
</evidence>
<evidence type="ECO:0000256" key="8">
    <source>
        <dbReference type="ARBA" id="ARBA00022692"/>
    </source>
</evidence>
<proteinExistence type="inferred from homology"/>
<dbReference type="GO" id="GO:0016020">
    <property type="term" value="C:membrane"/>
    <property type="evidence" value="ECO:0007669"/>
    <property type="project" value="UniProtKB-SubCell"/>
</dbReference>
<dbReference type="EMBL" id="LT629711">
    <property type="protein sequence ID" value="SDP60252.1"/>
    <property type="molecule type" value="Genomic_DNA"/>
</dbReference>
<dbReference type="Proteomes" id="UP000199077">
    <property type="component" value="Chromosome I"/>
</dbReference>
<evidence type="ECO:0000256" key="1">
    <source>
        <dbReference type="ARBA" id="ARBA00004141"/>
    </source>
</evidence>
<feature type="region of interest" description="Disordered" evidence="14">
    <location>
        <begin position="393"/>
        <end position="421"/>
    </location>
</feature>
<evidence type="ECO:0000256" key="10">
    <source>
        <dbReference type="ARBA" id="ARBA00022968"/>
    </source>
</evidence>
<evidence type="ECO:0000256" key="12">
    <source>
        <dbReference type="ARBA" id="ARBA00023136"/>
    </source>
</evidence>